<proteinExistence type="predicted"/>
<dbReference type="RefSeq" id="WP_117536716.1">
    <property type="nucleotide sequence ID" value="NZ_CP060636.1"/>
</dbReference>
<evidence type="ECO:0000313" key="3">
    <source>
        <dbReference type="Proteomes" id="UP000515856"/>
    </source>
</evidence>
<evidence type="ECO:0000256" key="1">
    <source>
        <dbReference type="SAM" id="Phobius"/>
    </source>
</evidence>
<keyword evidence="3" id="KW-1185">Reference proteome</keyword>
<name>A0A7G9GRH3_9FIRM</name>
<dbReference type="Proteomes" id="UP000515856">
    <property type="component" value="Chromosome"/>
</dbReference>
<accession>A0A7G9GRH3</accession>
<sequence>MPYVNVPNDLSKIKTKMAFNLTKRQLVCFGGAAAVGIPSYLLARSSIGNTGAMFLMLAVMLPAFLLAMYERDGLPFEKVIRNIIRARFLRPGARLYQTQNLYAPFTLRGSVGKEDAIATSKKANTQARPRRKG</sequence>
<protein>
    <submittedName>
        <fullName evidence="2">PrgI family protein</fullName>
    </submittedName>
</protein>
<keyword evidence="1" id="KW-0812">Transmembrane</keyword>
<keyword evidence="1" id="KW-1133">Transmembrane helix</keyword>
<dbReference type="AlphaFoldDB" id="A0A7G9GRH3"/>
<dbReference type="KEGG" id="ehn:H9Q80_05505"/>
<reference evidence="2 3" key="1">
    <citation type="submission" date="2020-08" db="EMBL/GenBank/DDBJ databases">
        <authorList>
            <person name="Liu C."/>
            <person name="Sun Q."/>
        </authorList>
    </citation>
    <scope>NUCLEOTIDE SEQUENCE [LARGE SCALE GENOMIC DNA]</scope>
    <source>
        <strain evidence="2 3">NSJ-61</strain>
    </source>
</reference>
<dbReference type="Pfam" id="PF12666">
    <property type="entry name" value="PrgI"/>
    <property type="match status" value="1"/>
</dbReference>
<evidence type="ECO:0000313" key="2">
    <source>
        <dbReference type="EMBL" id="QNM13405.1"/>
    </source>
</evidence>
<feature type="transmembrane region" description="Helical" evidence="1">
    <location>
        <begin position="49"/>
        <end position="69"/>
    </location>
</feature>
<dbReference type="EMBL" id="CP060636">
    <property type="protein sequence ID" value="QNM13405.1"/>
    <property type="molecule type" value="Genomic_DNA"/>
</dbReference>
<keyword evidence="1" id="KW-0472">Membrane</keyword>
<organism evidence="2 3">
    <name type="scientific">[Eubacterium] hominis</name>
    <dbReference type="NCBI Taxonomy" id="2764325"/>
    <lineage>
        <taxon>Bacteria</taxon>
        <taxon>Bacillati</taxon>
        <taxon>Bacillota</taxon>
        <taxon>Erysipelotrichia</taxon>
        <taxon>Erysipelotrichales</taxon>
        <taxon>Erysipelotrichaceae</taxon>
        <taxon>Amedibacillus</taxon>
    </lineage>
</organism>
<gene>
    <name evidence="2" type="ORF">H9Q80_05505</name>
</gene>
<dbReference type="InterPro" id="IPR024414">
    <property type="entry name" value="Uncharacterised_PrgI"/>
</dbReference>
<feature type="transmembrane region" description="Helical" evidence="1">
    <location>
        <begin position="26"/>
        <end position="43"/>
    </location>
</feature>